<dbReference type="EMBL" id="CP001792">
    <property type="protein sequence ID" value="ACX74253.1"/>
    <property type="molecule type" value="Genomic_DNA"/>
</dbReference>
<keyword evidence="6" id="KW-1185">Reference proteome</keyword>
<dbReference type="AlphaFoldDB" id="C9RM91"/>
<feature type="region of interest" description="Disordered" evidence="1">
    <location>
        <begin position="26"/>
        <end position="59"/>
    </location>
</feature>
<dbReference type="EMBL" id="CP002158">
    <property type="protein sequence ID" value="ADL24705.1"/>
    <property type="molecule type" value="Genomic_DNA"/>
</dbReference>
<dbReference type="KEGG" id="fsc:FSU_1072"/>
<feature type="chain" id="PRO_5003000224" evidence="2">
    <location>
        <begin position="20"/>
        <end position="199"/>
    </location>
</feature>
<evidence type="ECO:0000313" key="5">
    <source>
        <dbReference type="Proteomes" id="UP000000517"/>
    </source>
</evidence>
<feature type="compositionally biased region" description="Low complexity" evidence="1">
    <location>
        <begin position="26"/>
        <end position="54"/>
    </location>
</feature>
<reference evidence="4" key="3">
    <citation type="submission" date="2010-08" db="EMBL/GenBank/DDBJ databases">
        <authorList>
            <person name="Durkin A.S."/>
            <person name="Nelson K.E."/>
            <person name="Morrison M."/>
            <person name="Forsberg C.W."/>
            <person name="Wilson D.B."/>
            <person name="Russell J.B."/>
            <person name="Cann I.K.O."/>
            <person name="Mackie R.I."/>
            <person name="White B.A."/>
        </authorList>
    </citation>
    <scope>NUCLEOTIDE SEQUENCE</scope>
    <source>
        <strain evidence="4">S85</strain>
    </source>
</reference>
<dbReference type="STRING" id="59374.FSU_1072"/>
<dbReference type="RefSeq" id="WP_014545419.1">
    <property type="nucleotide sequence ID" value="NC_013410.1"/>
</dbReference>
<protein>
    <submittedName>
        <fullName evidence="4">Putative lipoprotein</fullName>
    </submittedName>
</protein>
<evidence type="ECO:0000256" key="2">
    <source>
        <dbReference type="SAM" id="SignalP"/>
    </source>
</evidence>
<sequence>MKKFLLAMGSIALAFALTACDDSASSNSDASSTSNNQNNAASSNNGTGANTSNAKKGSFPENGDPNFYCIVTHGEEPDGKIWSEKKFNIPNRQGHVERLTFDADGNGTQYYEDSYYNLNNRNKVAMCMEFNEAVKEKSNKKNFIETYCEGQVSYFIIAFENAPLDELISRTNSFAEDCKWEEKNWEDSQNRQKEDDLYD</sequence>
<dbReference type="KEGG" id="fsu:Fisuc_0641"/>
<keyword evidence="4" id="KW-0449">Lipoprotein</keyword>
<dbReference type="HOGENOM" id="CLU_1370396_0_0_0"/>
<evidence type="ECO:0000313" key="4">
    <source>
        <dbReference type="EMBL" id="ADL24705.1"/>
    </source>
</evidence>
<keyword evidence="2" id="KW-0732">Signal</keyword>
<accession>C9RM91</accession>
<dbReference type="OrthoDB" id="9796102at2"/>
<evidence type="ECO:0000313" key="3">
    <source>
        <dbReference type="EMBL" id="ACX74253.1"/>
    </source>
</evidence>
<dbReference type="Proteomes" id="UP000000517">
    <property type="component" value="Chromosome"/>
</dbReference>
<dbReference type="PROSITE" id="PS51257">
    <property type="entry name" value="PROKAR_LIPOPROTEIN"/>
    <property type="match status" value="1"/>
</dbReference>
<evidence type="ECO:0000313" key="6">
    <source>
        <dbReference type="Proteomes" id="UP000001497"/>
    </source>
</evidence>
<organism evidence="4 5">
    <name type="scientific">Fibrobacter succinogenes (strain ATCC 19169 / S85)</name>
    <dbReference type="NCBI Taxonomy" id="59374"/>
    <lineage>
        <taxon>Bacteria</taxon>
        <taxon>Pseudomonadati</taxon>
        <taxon>Fibrobacterota</taxon>
        <taxon>Fibrobacteria</taxon>
        <taxon>Fibrobacterales</taxon>
        <taxon>Fibrobacteraceae</taxon>
        <taxon>Fibrobacter</taxon>
    </lineage>
</organism>
<proteinExistence type="predicted"/>
<name>C9RM91_FIBSS</name>
<reference evidence="3 6" key="1">
    <citation type="submission" date="2009-10" db="EMBL/GenBank/DDBJ databases">
        <title>Complete sequence of Fibrobacter succinogenes subsp. succinogenes S85.</title>
        <authorList>
            <consortium name="US DOE Joint Genome Institute"/>
            <person name="Lucas S."/>
            <person name="Copeland A."/>
            <person name="Lapidus A."/>
            <person name="Glavina del Rio T."/>
            <person name="Tice H."/>
            <person name="Bruce D."/>
            <person name="Goodwin L."/>
            <person name="Pitluck S."/>
            <person name="Chertkov O."/>
            <person name="Detter J.C."/>
            <person name="Han C."/>
            <person name="Tapia R."/>
            <person name="Larimer F."/>
            <person name="Land M."/>
            <person name="Hauser L."/>
            <person name="Kyrpides N."/>
            <person name="Mikhailova N."/>
            <person name="Weimer P.J."/>
            <person name="Stevenson D.M."/>
            <person name="Boyum J."/>
            <person name="Brumm P.I."/>
            <person name="Mead D."/>
        </authorList>
    </citation>
    <scope>NUCLEOTIDE SEQUENCE [LARGE SCALE GENOMIC DNA]</scope>
    <source>
        <strain evidence="6">ATCC 19169 / S85</strain>
        <strain evidence="3">S85</strain>
    </source>
</reference>
<reference evidence="5" key="2">
    <citation type="submission" date="2010-08" db="EMBL/GenBank/DDBJ databases">
        <title>Complete sequence of Fibrobacter succinogenes subsp. succinogenes S85.</title>
        <authorList>
            <person name="Durkin A.S."/>
            <person name="Nelson K.E."/>
            <person name="Morrison M."/>
            <person name="Forsberg C.W."/>
            <person name="Wilson D.B."/>
            <person name="Russell J.B."/>
            <person name="Cann I.K.O."/>
            <person name="Mackie R.I."/>
            <person name="White B.A."/>
        </authorList>
    </citation>
    <scope>NUCLEOTIDE SEQUENCE [LARGE SCALE GENOMIC DNA]</scope>
    <source>
        <strain evidence="5">ATCC 19169 / S85</strain>
    </source>
</reference>
<gene>
    <name evidence="3" type="ordered locus">Fisuc_0641</name>
    <name evidence="4" type="ordered locus">FSU_1072</name>
</gene>
<dbReference type="Proteomes" id="UP000001497">
    <property type="component" value="Chromosome"/>
</dbReference>
<feature type="signal peptide" evidence="2">
    <location>
        <begin position="1"/>
        <end position="19"/>
    </location>
</feature>
<evidence type="ECO:0000256" key="1">
    <source>
        <dbReference type="SAM" id="MobiDB-lite"/>
    </source>
</evidence>